<gene>
    <name evidence="1" type="ORF">TNIN_364401</name>
</gene>
<evidence type="ECO:0000313" key="2">
    <source>
        <dbReference type="Proteomes" id="UP000886998"/>
    </source>
</evidence>
<accession>A0A8X6X6T1</accession>
<proteinExistence type="predicted"/>
<sequence>MALSQTSTNTLCFRNISLSPLIHSLMDVFHTACDVHVSRPWSDHSLFQEKHLIKNRCCSRKSPKSPLYSSPPPEIIDDLSVYFRGKEMSCSVL</sequence>
<reference evidence="1" key="1">
    <citation type="submission" date="2020-08" db="EMBL/GenBank/DDBJ databases">
        <title>Multicomponent nature underlies the extraordinary mechanical properties of spider dragline silk.</title>
        <authorList>
            <person name="Kono N."/>
            <person name="Nakamura H."/>
            <person name="Mori M."/>
            <person name="Yoshida Y."/>
            <person name="Ohtoshi R."/>
            <person name="Malay A.D."/>
            <person name="Moran D.A.P."/>
            <person name="Tomita M."/>
            <person name="Numata K."/>
            <person name="Arakawa K."/>
        </authorList>
    </citation>
    <scope>NUCLEOTIDE SEQUENCE</scope>
</reference>
<name>A0A8X6X6T1_9ARAC</name>
<dbReference type="AlphaFoldDB" id="A0A8X6X6T1"/>
<organism evidence="1 2">
    <name type="scientific">Trichonephila inaurata madagascariensis</name>
    <dbReference type="NCBI Taxonomy" id="2747483"/>
    <lineage>
        <taxon>Eukaryota</taxon>
        <taxon>Metazoa</taxon>
        <taxon>Ecdysozoa</taxon>
        <taxon>Arthropoda</taxon>
        <taxon>Chelicerata</taxon>
        <taxon>Arachnida</taxon>
        <taxon>Araneae</taxon>
        <taxon>Araneomorphae</taxon>
        <taxon>Entelegynae</taxon>
        <taxon>Araneoidea</taxon>
        <taxon>Nephilidae</taxon>
        <taxon>Trichonephila</taxon>
        <taxon>Trichonephila inaurata</taxon>
    </lineage>
</organism>
<dbReference type="EMBL" id="BMAV01005386">
    <property type="protein sequence ID" value="GFY46421.1"/>
    <property type="molecule type" value="Genomic_DNA"/>
</dbReference>
<evidence type="ECO:0000313" key="1">
    <source>
        <dbReference type="EMBL" id="GFY46421.1"/>
    </source>
</evidence>
<comment type="caution">
    <text evidence="1">The sequence shown here is derived from an EMBL/GenBank/DDBJ whole genome shotgun (WGS) entry which is preliminary data.</text>
</comment>
<protein>
    <submittedName>
        <fullName evidence="1">Uncharacterized protein</fullName>
    </submittedName>
</protein>
<dbReference type="Proteomes" id="UP000886998">
    <property type="component" value="Unassembled WGS sequence"/>
</dbReference>
<keyword evidence="2" id="KW-1185">Reference proteome</keyword>